<dbReference type="AlphaFoldDB" id="A0A7N0VJ10"/>
<feature type="compositionally biased region" description="Low complexity" evidence="1">
    <location>
        <begin position="79"/>
        <end position="89"/>
    </location>
</feature>
<feature type="compositionally biased region" description="Gly residues" evidence="1">
    <location>
        <begin position="1"/>
        <end position="14"/>
    </location>
</feature>
<feature type="region of interest" description="Disordered" evidence="1">
    <location>
        <begin position="117"/>
        <end position="142"/>
    </location>
</feature>
<protein>
    <recommendedName>
        <fullName evidence="4">Nuclear pore complex protein NUP1</fullName>
    </recommendedName>
</protein>
<dbReference type="GO" id="GO:0005635">
    <property type="term" value="C:nuclear envelope"/>
    <property type="evidence" value="ECO:0007669"/>
    <property type="project" value="TreeGrafter"/>
</dbReference>
<feature type="region of interest" description="Disordered" evidence="1">
    <location>
        <begin position="515"/>
        <end position="540"/>
    </location>
</feature>
<dbReference type="GO" id="GO:0071763">
    <property type="term" value="P:nuclear membrane organization"/>
    <property type="evidence" value="ECO:0007669"/>
    <property type="project" value="TreeGrafter"/>
</dbReference>
<evidence type="ECO:0000256" key="1">
    <source>
        <dbReference type="SAM" id="MobiDB-lite"/>
    </source>
</evidence>
<proteinExistence type="predicted"/>
<sequence length="713" mass="76394">MTSTFGGGGTGAGGKIRRHPPRRQQSTPYARPPTQLSKSQITRTLEAGASSGGWLSRIVDPAYRLISGSATRFLPSFLSKSSSTDSLPSSHHDTDEDACCEDPDHTTDLGSFRLLEEAGPSRAENKSILDMKQDNKDGVDNESGLSKIEQLMRGKLFSRDEVNRLTEILHARADGHLDDPGEMSNQSKMMPSDPSIDLSANALSRLLPEQRRENSNNVMREPAATTPLRRPTLLEEVGASPVDIARAYMGNISAGIGTTFRSRIHDDTKSTEQKGGLTSMSMVQPSMSKPSICWPGATVQEHRAYLTPQNPRSKFGLYSSQRSPYSRTINSEKKLKLTPSVGRHTSLHVSETPSRQNTTICPTQQGMEVADASVNGLGSVGPIRSKRHNKVAHSPFRGSTLVASSNVQKSIADSGTLLTENMQYTQKTKIQSAHPHSSQIARIILDHIDRKVPSLREKSEEIRIARTGWETSPSKLSTPSLQQDRSALSNGFTSRSFDIGSKKLIPALSGIASYSTQAQGGDAGSSDSPKNNASPFNSSTANEDYMIQQEGKGGKSYTCSVSNHVGGESSSKTGFGAAGSELPTVLKTQQSLSSGNKPALASISVNRPNPKSVLSIGSSSGFTFPVPASSGLLSEPPTPSITPAKVSPNVDEGLSTPLYTFGSKKPSPGLVFSFASSSSFSDRVDDSDVKFNFGSDRTSRISFSSVIKDTIAH</sequence>
<accession>A0A7N0VJ10</accession>
<dbReference type="OMA" id="KPSACWP"/>
<dbReference type="Proteomes" id="UP000594263">
    <property type="component" value="Unplaced"/>
</dbReference>
<feature type="region of interest" description="Disordered" evidence="1">
    <location>
        <begin position="1"/>
        <end position="50"/>
    </location>
</feature>
<evidence type="ECO:0008006" key="4">
    <source>
        <dbReference type="Google" id="ProtNLM"/>
    </source>
</evidence>
<keyword evidence="3" id="KW-1185">Reference proteome</keyword>
<reference evidence="2" key="1">
    <citation type="submission" date="2021-01" db="UniProtKB">
        <authorList>
            <consortium name="EnsemblPlants"/>
        </authorList>
    </citation>
    <scope>IDENTIFICATION</scope>
</reference>
<dbReference type="EnsemblPlants" id="Kaladp0872s0023.1.v1.1">
    <property type="protein sequence ID" value="Kaladp0872s0023.1.v1.1"/>
    <property type="gene ID" value="Kaladp0872s0023.v1.1"/>
</dbReference>
<dbReference type="PANTHER" id="PTHR33416:SF18">
    <property type="entry name" value="NUCLEOPORIN-LIKE PROTEIN"/>
    <property type="match status" value="1"/>
</dbReference>
<evidence type="ECO:0000313" key="3">
    <source>
        <dbReference type="Proteomes" id="UP000594263"/>
    </source>
</evidence>
<organism evidence="2 3">
    <name type="scientific">Kalanchoe fedtschenkoi</name>
    <name type="common">Lavender scallops</name>
    <name type="synonym">South American air plant</name>
    <dbReference type="NCBI Taxonomy" id="63787"/>
    <lineage>
        <taxon>Eukaryota</taxon>
        <taxon>Viridiplantae</taxon>
        <taxon>Streptophyta</taxon>
        <taxon>Embryophyta</taxon>
        <taxon>Tracheophyta</taxon>
        <taxon>Spermatophyta</taxon>
        <taxon>Magnoliopsida</taxon>
        <taxon>eudicotyledons</taxon>
        <taxon>Gunneridae</taxon>
        <taxon>Pentapetalae</taxon>
        <taxon>Saxifragales</taxon>
        <taxon>Crassulaceae</taxon>
        <taxon>Kalanchoe</taxon>
    </lineage>
</organism>
<feature type="compositionally biased region" description="Polar residues" evidence="1">
    <location>
        <begin position="23"/>
        <end position="43"/>
    </location>
</feature>
<dbReference type="Gramene" id="Kaladp0872s0023.1.v1.1">
    <property type="protein sequence ID" value="Kaladp0872s0023.1.v1.1"/>
    <property type="gene ID" value="Kaladp0872s0023.v1.1"/>
</dbReference>
<feature type="compositionally biased region" description="Basic and acidic residues" evidence="1">
    <location>
        <begin position="123"/>
        <end position="139"/>
    </location>
</feature>
<feature type="region of interest" description="Disordered" evidence="1">
    <location>
        <begin position="266"/>
        <end position="286"/>
    </location>
</feature>
<feature type="compositionally biased region" description="Polar residues" evidence="1">
    <location>
        <begin position="276"/>
        <end position="286"/>
    </location>
</feature>
<feature type="region of interest" description="Disordered" evidence="1">
    <location>
        <begin position="79"/>
        <end position="105"/>
    </location>
</feature>
<dbReference type="PANTHER" id="PTHR33416">
    <property type="entry name" value="NUCLEAR PORE COMPLEX PROTEIN NUP1"/>
    <property type="match status" value="1"/>
</dbReference>
<evidence type="ECO:0000313" key="2">
    <source>
        <dbReference type="EnsemblPlants" id="Kaladp0872s0023.1.v1.1"/>
    </source>
</evidence>
<name>A0A7N0VJ10_KALFE</name>